<evidence type="ECO:0000256" key="1">
    <source>
        <dbReference type="SAM" id="MobiDB-lite"/>
    </source>
</evidence>
<keyword evidence="3" id="KW-1185">Reference proteome</keyword>
<name>A0AAV7VVU8_PLEWA</name>
<evidence type="ECO:0000313" key="3">
    <source>
        <dbReference type="Proteomes" id="UP001066276"/>
    </source>
</evidence>
<gene>
    <name evidence="2" type="ORF">NDU88_000101</name>
</gene>
<proteinExistence type="predicted"/>
<reference evidence="2" key="1">
    <citation type="journal article" date="2022" name="bioRxiv">
        <title>Sequencing and chromosome-scale assembly of the giantPleurodeles waltlgenome.</title>
        <authorList>
            <person name="Brown T."/>
            <person name="Elewa A."/>
            <person name="Iarovenko S."/>
            <person name="Subramanian E."/>
            <person name="Araus A.J."/>
            <person name="Petzold A."/>
            <person name="Susuki M."/>
            <person name="Suzuki K.-i.T."/>
            <person name="Hayashi T."/>
            <person name="Toyoda A."/>
            <person name="Oliveira C."/>
            <person name="Osipova E."/>
            <person name="Leigh N.D."/>
            <person name="Simon A."/>
            <person name="Yun M.H."/>
        </authorList>
    </citation>
    <scope>NUCLEOTIDE SEQUENCE</scope>
    <source>
        <strain evidence="2">20211129_DDA</strain>
        <tissue evidence="2">Liver</tissue>
    </source>
</reference>
<dbReference type="Proteomes" id="UP001066276">
    <property type="component" value="Chromosome 1_2"/>
</dbReference>
<evidence type="ECO:0000313" key="2">
    <source>
        <dbReference type="EMBL" id="KAJ1204661.1"/>
    </source>
</evidence>
<dbReference type="EMBL" id="JANPWB010000002">
    <property type="protein sequence ID" value="KAJ1204661.1"/>
    <property type="molecule type" value="Genomic_DNA"/>
</dbReference>
<organism evidence="2 3">
    <name type="scientific">Pleurodeles waltl</name>
    <name type="common">Iberian ribbed newt</name>
    <dbReference type="NCBI Taxonomy" id="8319"/>
    <lineage>
        <taxon>Eukaryota</taxon>
        <taxon>Metazoa</taxon>
        <taxon>Chordata</taxon>
        <taxon>Craniata</taxon>
        <taxon>Vertebrata</taxon>
        <taxon>Euteleostomi</taxon>
        <taxon>Amphibia</taxon>
        <taxon>Batrachia</taxon>
        <taxon>Caudata</taxon>
        <taxon>Salamandroidea</taxon>
        <taxon>Salamandridae</taxon>
        <taxon>Pleurodelinae</taxon>
        <taxon>Pleurodeles</taxon>
    </lineage>
</organism>
<protein>
    <submittedName>
        <fullName evidence="2">Uncharacterized protein</fullName>
    </submittedName>
</protein>
<feature type="compositionally biased region" description="Basic and acidic residues" evidence="1">
    <location>
        <begin position="26"/>
        <end position="46"/>
    </location>
</feature>
<dbReference type="AlphaFoldDB" id="A0AAV7VVU8"/>
<sequence>MDDGEGCVCKNNRDVTVHSDQSVQEKSGDDGPVKSDTVMNKERQMWLEEADNDSNEKPGFDSGFRSGPTPKRGGLWLARSSGVLLQEHVRGRVSSSLSDTAVACFSQQGEENNSVRALTGSEHVLKKTSQSMSAFDALAGDWPILGALEERTYGSLAKMAVLMVSVDLVIVIDSDDEVGMEKQLEAVGDLPANQAGGVAISAHQLVPS</sequence>
<comment type="caution">
    <text evidence="2">The sequence shown here is derived from an EMBL/GenBank/DDBJ whole genome shotgun (WGS) entry which is preliminary data.</text>
</comment>
<accession>A0AAV7VVU8</accession>
<feature type="region of interest" description="Disordered" evidence="1">
    <location>
        <begin position="1"/>
        <end position="68"/>
    </location>
</feature>